<comment type="similarity">
    <text evidence="2 6">Belongs to the FKBP-type PPIase family.</text>
</comment>
<evidence type="ECO:0000256" key="1">
    <source>
        <dbReference type="ARBA" id="ARBA00000971"/>
    </source>
</evidence>
<evidence type="ECO:0000256" key="3">
    <source>
        <dbReference type="ARBA" id="ARBA00023110"/>
    </source>
</evidence>
<dbReference type="InterPro" id="IPR046357">
    <property type="entry name" value="PPIase_dom_sf"/>
</dbReference>
<dbReference type="Pfam" id="PF00254">
    <property type="entry name" value="FKBP_C"/>
    <property type="match status" value="1"/>
</dbReference>
<accession>E1RJU1</accession>
<dbReference type="STRING" id="679926.Mpet_2077"/>
<dbReference type="HOGENOM" id="CLU_073526_0_0_2"/>
<dbReference type="GeneID" id="9744558"/>
<dbReference type="Gene3D" id="3.10.50.40">
    <property type="match status" value="1"/>
</dbReference>
<dbReference type="Proteomes" id="UP000006565">
    <property type="component" value="Chromosome"/>
</dbReference>
<reference evidence="9 10" key="1">
    <citation type="journal article" date="2010" name="Stand. Genomic Sci.">
        <title>Complete genome sequence of Methanoplanus petrolearius type strain (SEBR 4847).</title>
        <authorList>
            <person name="Brambilla E."/>
            <person name="Djao O.D."/>
            <person name="Daligault H."/>
            <person name="Lapidus A."/>
            <person name="Lucas S."/>
            <person name="Hammon N."/>
            <person name="Nolan M."/>
            <person name="Tice H."/>
            <person name="Cheng J.F."/>
            <person name="Han C."/>
            <person name="Tapia R."/>
            <person name="Goodwin L."/>
            <person name="Pitluck S."/>
            <person name="Liolios K."/>
            <person name="Ivanova N."/>
            <person name="Mavromatis K."/>
            <person name="Mikhailova N."/>
            <person name="Pati A."/>
            <person name="Chen A."/>
            <person name="Palaniappan K."/>
            <person name="Land M."/>
            <person name="Hauser L."/>
            <person name="Chang Y.J."/>
            <person name="Jeffries C.D."/>
            <person name="Rohde M."/>
            <person name="Spring S."/>
            <person name="Sikorski J."/>
            <person name="Goker M."/>
            <person name="Woyke T."/>
            <person name="Bristow J."/>
            <person name="Eisen J.A."/>
            <person name="Markowitz V."/>
            <person name="Hugenholtz P."/>
            <person name="Kyrpides N.C."/>
            <person name="Klenk H.P."/>
        </authorList>
    </citation>
    <scope>NUCLEOTIDE SEQUENCE [LARGE SCALE GENOMIC DNA]</scope>
    <source>
        <strain evidence="10">DSM 11571 / OCM 486 / SEBR 4847</strain>
    </source>
</reference>
<dbReference type="EC" id="5.2.1.8" evidence="6"/>
<dbReference type="KEGG" id="mpi:Mpet_2077"/>
<organism evidence="9 10">
    <name type="scientific">Methanolacinia petrolearia (strain DSM 11571 / OCM 486 / SEBR 4847)</name>
    <name type="common">Methanoplanus petrolearius</name>
    <dbReference type="NCBI Taxonomy" id="679926"/>
    <lineage>
        <taxon>Archaea</taxon>
        <taxon>Methanobacteriati</taxon>
        <taxon>Methanobacteriota</taxon>
        <taxon>Stenosarchaea group</taxon>
        <taxon>Methanomicrobia</taxon>
        <taxon>Methanomicrobiales</taxon>
        <taxon>Methanomicrobiaceae</taxon>
        <taxon>Methanolacinia</taxon>
    </lineage>
</organism>
<dbReference type="SUPFAM" id="SSF54534">
    <property type="entry name" value="FKBP-like"/>
    <property type="match status" value="1"/>
</dbReference>
<evidence type="ECO:0000256" key="5">
    <source>
        <dbReference type="PROSITE-ProRule" id="PRU00277"/>
    </source>
</evidence>
<dbReference type="RefSeq" id="WP_013330002.1">
    <property type="nucleotide sequence ID" value="NC_014507.1"/>
</dbReference>
<feature type="region of interest" description="Disordered" evidence="7">
    <location>
        <begin position="215"/>
        <end position="237"/>
    </location>
</feature>
<dbReference type="InterPro" id="IPR054016">
    <property type="entry name" value="FKBP26_IF"/>
</dbReference>
<evidence type="ECO:0000256" key="2">
    <source>
        <dbReference type="ARBA" id="ARBA00006577"/>
    </source>
</evidence>
<evidence type="ECO:0000313" key="10">
    <source>
        <dbReference type="Proteomes" id="UP000006565"/>
    </source>
</evidence>
<dbReference type="GO" id="GO:0003755">
    <property type="term" value="F:peptidyl-prolyl cis-trans isomerase activity"/>
    <property type="evidence" value="ECO:0007669"/>
    <property type="project" value="UniProtKB-UniRule"/>
</dbReference>
<dbReference type="OrthoDB" id="8615at2157"/>
<protein>
    <recommendedName>
        <fullName evidence="6">Peptidyl-prolyl cis-trans isomerase</fullName>
        <ecNumber evidence="6">5.2.1.8</ecNumber>
    </recommendedName>
</protein>
<keyword evidence="10" id="KW-1185">Reference proteome</keyword>
<gene>
    <name evidence="9" type="ordered locus">Mpet_2077</name>
</gene>
<evidence type="ECO:0000256" key="4">
    <source>
        <dbReference type="ARBA" id="ARBA00023235"/>
    </source>
</evidence>
<dbReference type="InterPro" id="IPR001179">
    <property type="entry name" value="PPIase_FKBP_dom"/>
</dbReference>
<dbReference type="EMBL" id="CP002117">
    <property type="protein sequence ID" value="ADN36825.1"/>
    <property type="molecule type" value="Genomic_DNA"/>
</dbReference>
<proteinExistence type="inferred from homology"/>
<comment type="catalytic activity">
    <reaction evidence="1 5 6">
        <text>[protein]-peptidylproline (omega=180) = [protein]-peptidylproline (omega=0)</text>
        <dbReference type="Rhea" id="RHEA:16237"/>
        <dbReference type="Rhea" id="RHEA-COMP:10747"/>
        <dbReference type="Rhea" id="RHEA-COMP:10748"/>
        <dbReference type="ChEBI" id="CHEBI:83833"/>
        <dbReference type="ChEBI" id="CHEBI:83834"/>
        <dbReference type="EC" id="5.2.1.8"/>
    </reaction>
</comment>
<dbReference type="AlphaFoldDB" id="E1RJU1"/>
<dbReference type="PROSITE" id="PS50059">
    <property type="entry name" value="FKBP_PPIASE"/>
    <property type="match status" value="1"/>
</dbReference>
<dbReference type="Gene3D" id="3.30.70.2210">
    <property type="match status" value="1"/>
</dbReference>
<dbReference type="PANTHER" id="PTHR47861">
    <property type="entry name" value="FKBP-TYPE PEPTIDYL-PROLYL CIS-TRANS ISOMERASE SLYD"/>
    <property type="match status" value="1"/>
</dbReference>
<evidence type="ECO:0000259" key="8">
    <source>
        <dbReference type="PROSITE" id="PS50059"/>
    </source>
</evidence>
<evidence type="ECO:0000313" key="9">
    <source>
        <dbReference type="EMBL" id="ADN36825.1"/>
    </source>
</evidence>
<evidence type="ECO:0000256" key="7">
    <source>
        <dbReference type="SAM" id="MobiDB-lite"/>
    </source>
</evidence>
<dbReference type="PANTHER" id="PTHR47861:SF2">
    <property type="entry name" value="LONG-TYPE PEPTIDYL-PROLYL CIS-TRANS ISOMERASE"/>
    <property type="match status" value="1"/>
</dbReference>
<keyword evidence="4 5" id="KW-0413">Isomerase</keyword>
<dbReference type="Gene3D" id="2.40.10.330">
    <property type="match status" value="1"/>
</dbReference>
<dbReference type="InterPro" id="IPR048261">
    <property type="entry name" value="SlpA/SlyD-like_ins_sf"/>
</dbReference>
<evidence type="ECO:0000256" key="6">
    <source>
        <dbReference type="RuleBase" id="RU003915"/>
    </source>
</evidence>
<dbReference type="eggNOG" id="arCOG00980">
    <property type="taxonomic scope" value="Archaea"/>
</dbReference>
<keyword evidence="3 5" id="KW-0697">Rotamase</keyword>
<dbReference type="Pfam" id="PF22199">
    <property type="entry name" value="FKBP26_IF"/>
    <property type="match status" value="1"/>
</dbReference>
<feature type="domain" description="PPIase FKBP-type" evidence="8">
    <location>
        <begin position="6"/>
        <end position="84"/>
    </location>
</feature>
<name>E1RJU1_METP4</name>
<sequence length="237" mass="26661">MSIKEGDFVKINYTGSVDGNIFDTTYEEVAKEDGSYIEEKTYKPITICVGGNHVIPGLDEDLVDKEIGQEYEITIAPEKAYGERDDNLVKSVNVKDFKEKPTVGMRVTSEGRQGFVTNVIGSRAVVDFNHMLAGKTLQYKYTIEEVVEDPVEKAESVLDLFTGREFEATLEDGKLTIILPPGITYDQRWMMGKGMCVHQIFEYVDGIEEIELKETFKKPKNDAEPEPVTESPEPAEE</sequence>